<keyword evidence="2" id="KW-1185">Reference proteome</keyword>
<organism evidence="1 2">
    <name type="scientific">Erythrobacter neustonensis</name>
    <dbReference type="NCBI Taxonomy" id="1112"/>
    <lineage>
        <taxon>Bacteria</taxon>
        <taxon>Pseudomonadati</taxon>
        <taxon>Pseudomonadota</taxon>
        <taxon>Alphaproteobacteria</taxon>
        <taxon>Sphingomonadales</taxon>
        <taxon>Erythrobacteraceae</taxon>
        <taxon>Erythrobacter/Porphyrobacter group</taxon>
        <taxon>Erythrobacter</taxon>
    </lineage>
</organism>
<gene>
    <name evidence="1" type="ORF">A9D12_02190</name>
</gene>
<dbReference type="Proteomes" id="UP000078263">
    <property type="component" value="Chromosome"/>
</dbReference>
<protein>
    <submittedName>
        <fullName evidence="1">Uncharacterized protein</fullName>
    </submittedName>
</protein>
<evidence type="ECO:0000313" key="1">
    <source>
        <dbReference type="EMBL" id="ANK11948.1"/>
    </source>
</evidence>
<proteinExistence type="predicted"/>
<dbReference type="AlphaFoldDB" id="A0A192D0B5"/>
<name>A0A192D0B5_9SPHN</name>
<dbReference type="KEGG" id="pns:A9D12_02190"/>
<sequence length="207" mass="21374">MLQGNRLRWIDLPGKDHAATARQSVAATLQGIEDRFNTAAVPDDCATLRQSTPTRARCTIHKETSPMTNPLKIANALVIAALATACAPAARNDEGAADTAAAVAPATTAAANAPVSHAAWAGKWVGVEGMFVEITPTEGGGYSLAMQSDLDTQGTYAGVDAPGGIAFERGGRQLLLKAATGDQTGLKYLAGKSDCLMVAEGEGYCRD</sequence>
<evidence type="ECO:0000313" key="2">
    <source>
        <dbReference type="Proteomes" id="UP000078263"/>
    </source>
</evidence>
<accession>A0A192D0B5</accession>
<dbReference type="EMBL" id="CP016033">
    <property type="protein sequence ID" value="ANK11948.1"/>
    <property type="molecule type" value="Genomic_DNA"/>
</dbReference>
<reference evidence="1 2" key="1">
    <citation type="submission" date="2016-05" db="EMBL/GenBank/DDBJ databases">
        <title>Compelete Genome Sequence of Bacteriochlorophyll-Synthesizing Bacterium Porphyrobacter neustonensis DSM 9434.</title>
        <authorList>
            <person name="Shi X.-L."/>
            <person name="Wu Y.-H."/>
            <person name="Cheng H."/>
            <person name="Xu L."/>
            <person name="Zhang X.-Q."/>
            <person name="Wang C.-S."/>
            <person name="Xu X.-W."/>
        </authorList>
    </citation>
    <scope>NUCLEOTIDE SEQUENCE [LARGE SCALE GENOMIC DNA]</scope>
    <source>
        <strain evidence="1 2">DSM 9434</strain>
    </source>
</reference>